<evidence type="ECO:0000313" key="5">
    <source>
        <dbReference type="Proteomes" id="UP000001646"/>
    </source>
</evidence>
<evidence type="ECO:0000313" key="4">
    <source>
        <dbReference type="Ensembl" id="ENSACAP00000013277.4"/>
    </source>
</evidence>
<dbReference type="HOGENOM" id="CLU_037130_0_0_1"/>
<evidence type="ECO:0000256" key="1">
    <source>
        <dbReference type="SAM" id="MobiDB-lite"/>
    </source>
</evidence>
<feature type="region of interest" description="Disordered" evidence="1">
    <location>
        <begin position="275"/>
        <end position="298"/>
    </location>
</feature>
<dbReference type="InterPro" id="IPR025244">
    <property type="entry name" value="CCDC82"/>
</dbReference>
<dbReference type="PANTHER" id="PTHR14689">
    <property type="entry name" value="PHORBOL-ESTER_DAG-TYPE DOMAIN-CONTAINING PROTEIN"/>
    <property type="match status" value="1"/>
</dbReference>
<gene>
    <name evidence="4" type="primary">CCDC82</name>
</gene>
<protein>
    <submittedName>
        <fullName evidence="4">Coiled-coil domain containing 82</fullName>
    </submittedName>
</protein>
<dbReference type="PANTHER" id="PTHR14689:SF0">
    <property type="entry name" value="COILED-COIL DOMAIN-CONTAINING PROTEIN 82"/>
    <property type="match status" value="1"/>
</dbReference>
<keyword evidence="5" id="KW-1185">Reference proteome</keyword>
<evidence type="ECO:0000259" key="2">
    <source>
        <dbReference type="Pfam" id="PF13846"/>
    </source>
</evidence>
<dbReference type="Proteomes" id="UP000001646">
    <property type="component" value="Chromosome 3"/>
</dbReference>
<proteinExistence type="predicted"/>
<dbReference type="GO" id="GO:0005634">
    <property type="term" value="C:nucleus"/>
    <property type="evidence" value="ECO:0000318"/>
    <property type="project" value="GO_Central"/>
</dbReference>
<accession>G1KNW5</accession>
<dbReference type="InterPro" id="IPR025451">
    <property type="entry name" value="DUF4211"/>
</dbReference>
<dbReference type="Bgee" id="ENSACAG00000013514">
    <property type="expression patterns" value="Expressed in testis and 10 other cell types or tissues"/>
</dbReference>
<organism evidence="4 5">
    <name type="scientific">Anolis carolinensis</name>
    <name type="common">Green anole</name>
    <name type="synonym">American chameleon</name>
    <dbReference type="NCBI Taxonomy" id="28377"/>
    <lineage>
        <taxon>Eukaryota</taxon>
        <taxon>Metazoa</taxon>
        <taxon>Chordata</taxon>
        <taxon>Craniata</taxon>
        <taxon>Vertebrata</taxon>
        <taxon>Euteleostomi</taxon>
        <taxon>Lepidosauria</taxon>
        <taxon>Squamata</taxon>
        <taxon>Bifurcata</taxon>
        <taxon>Unidentata</taxon>
        <taxon>Episquamata</taxon>
        <taxon>Toxicofera</taxon>
        <taxon>Iguania</taxon>
        <taxon>Dactyloidae</taxon>
        <taxon>Anolis</taxon>
    </lineage>
</organism>
<feature type="domain" description="Coiled-coil" evidence="2">
    <location>
        <begin position="115"/>
        <end position="211"/>
    </location>
</feature>
<dbReference type="GeneTree" id="ENSGT00390000004986"/>
<reference evidence="4" key="2">
    <citation type="submission" date="2025-08" db="UniProtKB">
        <authorList>
            <consortium name="Ensembl"/>
        </authorList>
    </citation>
    <scope>IDENTIFICATION</scope>
</reference>
<dbReference type="Pfam" id="PF13846">
    <property type="entry name" value="DUF4196"/>
    <property type="match status" value="1"/>
</dbReference>
<dbReference type="eggNOG" id="KOG4805">
    <property type="taxonomic scope" value="Eukaryota"/>
</dbReference>
<feature type="compositionally biased region" description="Basic and acidic residues" evidence="1">
    <location>
        <begin position="93"/>
        <end position="114"/>
    </location>
</feature>
<feature type="domain" description="DUF4211" evidence="3">
    <location>
        <begin position="270"/>
        <end position="424"/>
    </location>
</feature>
<dbReference type="Pfam" id="PF13926">
    <property type="entry name" value="DUF4211"/>
    <property type="match status" value="1"/>
</dbReference>
<dbReference type="STRING" id="28377.ENSACAP00000013277"/>
<feature type="region of interest" description="Disordered" evidence="1">
    <location>
        <begin position="44"/>
        <end position="154"/>
    </location>
</feature>
<evidence type="ECO:0000259" key="3">
    <source>
        <dbReference type="Pfam" id="PF13926"/>
    </source>
</evidence>
<reference evidence="4" key="3">
    <citation type="submission" date="2025-09" db="UniProtKB">
        <authorList>
            <consortium name="Ensembl"/>
        </authorList>
    </citation>
    <scope>IDENTIFICATION</scope>
</reference>
<name>G1KNW5_ANOCA</name>
<dbReference type="InParanoid" id="G1KNW5"/>
<feature type="compositionally biased region" description="Basic and acidic residues" evidence="1">
    <location>
        <begin position="75"/>
        <end position="86"/>
    </location>
</feature>
<dbReference type="AlphaFoldDB" id="G1KNW5"/>
<reference evidence="4 5" key="1">
    <citation type="submission" date="2009-12" db="EMBL/GenBank/DDBJ databases">
        <title>The Genome Sequence of Anolis carolinensis (Green Anole Lizard).</title>
        <authorList>
            <consortium name="The Genome Sequencing Platform"/>
            <person name="Di Palma F."/>
            <person name="Alfoldi J."/>
            <person name="Heiman D."/>
            <person name="Young S."/>
            <person name="Grabherr M."/>
            <person name="Johnson J."/>
            <person name="Lander E.S."/>
            <person name="Lindblad-Toh K."/>
        </authorList>
    </citation>
    <scope>NUCLEOTIDE SEQUENCE [LARGE SCALE GENOMIC DNA]</scope>
    <source>
        <strain evidence="4 5">JBL SC #1</strain>
    </source>
</reference>
<sequence length="513" mass="60201">MIHIFTNVYRRYETRRSTKAEKPIARSRVDWRRTKRSSILLYSKEEDESAVSSEIETSSEDYVEGIENNGSILNESKDKTAGEKENNGSFHSKSNDEAVKEKDESILNQSKDEALNEEEDNESTPNKNKSGTMDGAGSPQGGDTDIEEAEDTVNVKSKRVRTSIMYDSDDSDDSGIVRKVFAKRKCILDEEDLPVDEEQHMLPAEEIANRKQNRLMKLQELCQQRSTRTFSNSDCHKVDEDDTTMLYGSHHSSLSEAELGNTSDDDSMKDFIVEEEEGDRLEQENSGDESQPRRGEQRSLLEKHIPDCKFHFVHFQRVVKSFLINAFDATFLSSLYKREREKKYAKEMLNSLHYLDDHFIQPRLENLLCRSRWKERYKERVDSYPNVFINMGRVVKRSCQACELQRYCKYTVILSGKLYNNETLELDDFMSQDKQVNRVYRTHVYHNLKHFKYKLYQNCCWVVKNDGIRDESVKDSVERIFKQLDEDNWIHEQHRKLLDYMDRADSFQDEKID</sequence>
<dbReference type="Ensembl" id="ENSACAT00000013544.4">
    <property type="protein sequence ID" value="ENSACAP00000013277.4"/>
    <property type="gene ID" value="ENSACAG00000013514.4"/>
</dbReference>